<protein>
    <submittedName>
        <fullName evidence="1">Phenylacetate-CoA ligase</fullName>
    </submittedName>
</protein>
<dbReference type="PANTHER" id="PTHR36932">
    <property type="entry name" value="CAPSULAR POLYSACCHARIDE BIOSYNTHESIS PROTEIN"/>
    <property type="match status" value="1"/>
</dbReference>
<proteinExistence type="predicted"/>
<dbReference type="InterPro" id="IPR042099">
    <property type="entry name" value="ANL_N_sf"/>
</dbReference>
<accession>A0A1H7N8T4</accession>
<dbReference type="Gene3D" id="3.40.50.12780">
    <property type="entry name" value="N-terminal domain of ligase-like"/>
    <property type="match status" value="1"/>
</dbReference>
<reference evidence="2" key="1">
    <citation type="submission" date="2016-10" db="EMBL/GenBank/DDBJ databases">
        <authorList>
            <person name="Varghese N."/>
            <person name="Submissions S."/>
        </authorList>
    </citation>
    <scope>NUCLEOTIDE SEQUENCE [LARGE SCALE GENOMIC DNA]</scope>
    <source>
        <strain evidence="2">DSM 16471</strain>
    </source>
</reference>
<sequence length="459" mass="52755">MQDNKNSIDSKLKEVGTQCKKWVFDLKTKLLDRKIYQKHLENEHLLVSMDAAALSKYNFEKRKDLVAHALKHSDFYKDKYASLQSTTTNLKTEEDFAKLPILTREDLRENFGSITAADVRKKDCHKMSTSGSTGPAISVFHDKRFPMAPTQWRLLQWWGIRPYVNKAFIYRYPRPLFTKILNTLLWWPTKRIFLAGTEMDEEHMRKFVNAINKTRPLVLQGYTDVVYDFALFLLDQEIRIQAPKAVWVTSGPLTKQQRSIMQKAFCAPVYDQYGSTEVLYVAAECRQQNGLHILHDMVYVECVDEYNRPVPQNTSGKILLTDLNNYAFPLIRYDIGDYGQLLSGACACGMPLPLMDNVKGRQSAVIKTPSGTPLNVAYLTTLFDDFPEKIRAYQFLQEEDYSVRLCYIPFKDKKVDGLISKVIDEMVNETDAEIKISSKQVKSMTKVSGKVPMVICAIE</sequence>
<dbReference type="SUPFAM" id="SSF56801">
    <property type="entry name" value="Acetyl-CoA synthetase-like"/>
    <property type="match status" value="1"/>
</dbReference>
<dbReference type="GO" id="GO:0016874">
    <property type="term" value="F:ligase activity"/>
    <property type="evidence" value="ECO:0007669"/>
    <property type="project" value="UniProtKB-KW"/>
</dbReference>
<name>A0A1H7N8T4_9FLAO</name>
<keyword evidence="2" id="KW-1185">Reference proteome</keyword>
<dbReference type="Proteomes" id="UP000198990">
    <property type="component" value="Unassembled WGS sequence"/>
</dbReference>
<dbReference type="STRING" id="228957.SAMN04488008_103112"/>
<dbReference type="AlphaFoldDB" id="A0A1H7N8T4"/>
<dbReference type="InterPro" id="IPR053158">
    <property type="entry name" value="CapK_Type1_Caps_Biosynth"/>
</dbReference>
<organism evidence="1 2">
    <name type="scientific">Maribacter orientalis</name>
    <dbReference type="NCBI Taxonomy" id="228957"/>
    <lineage>
        <taxon>Bacteria</taxon>
        <taxon>Pseudomonadati</taxon>
        <taxon>Bacteroidota</taxon>
        <taxon>Flavobacteriia</taxon>
        <taxon>Flavobacteriales</taxon>
        <taxon>Flavobacteriaceae</taxon>
        <taxon>Maribacter</taxon>
    </lineage>
</organism>
<evidence type="ECO:0000313" key="2">
    <source>
        <dbReference type="Proteomes" id="UP000198990"/>
    </source>
</evidence>
<dbReference type="EMBL" id="FNZN01000003">
    <property type="protein sequence ID" value="SEL19870.1"/>
    <property type="molecule type" value="Genomic_DNA"/>
</dbReference>
<keyword evidence="1" id="KW-0436">Ligase</keyword>
<evidence type="ECO:0000313" key="1">
    <source>
        <dbReference type="EMBL" id="SEL19870.1"/>
    </source>
</evidence>
<dbReference type="PANTHER" id="PTHR36932:SF1">
    <property type="entry name" value="CAPSULAR POLYSACCHARIDE BIOSYNTHESIS PROTEIN"/>
    <property type="match status" value="1"/>
</dbReference>
<gene>
    <name evidence="1" type="ORF">SAMN04488008_103112</name>
</gene>